<dbReference type="Pfam" id="PF03861">
    <property type="entry name" value="ANTAR"/>
    <property type="match status" value="1"/>
</dbReference>
<proteinExistence type="predicted"/>
<dbReference type="SMART" id="SM00448">
    <property type="entry name" value="REC"/>
    <property type="match status" value="1"/>
</dbReference>
<feature type="domain" description="Response regulatory" evidence="3">
    <location>
        <begin position="4"/>
        <end position="118"/>
    </location>
</feature>
<dbReference type="AlphaFoldDB" id="A0A511WYE5"/>
<dbReference type="GO" id="GO:0003723">
    <property type="term" value="F:RNA binding"/>
    <property type="evidence" value="ECO:0007669"/>
    <property type="project" value="InterPro"/>
</dbReference>
<dbReference type="EMBL" id="BJYD01000026">
    <property type="protein sequence ID" value="GEN54572.1"/>
    <property type="molecule type" value="Genomic_DNA"/>
</dbReference>
<dbReference type="PANTHER" id="PTHR43228">
    <property type="entry name" value="TWO-COMPONENT RESPONSE REGULATOR"/>
    <property type="match status" value="1"/>
</dbReference>
<keyword evidence="2" id="KW-0597">Phosphoprotein</keyword>
<keyword evidence="1" id="KW-0902">Two-component regulatory system</keyword>
<dbReference type="RefSeq" id="WP_146817268.1">
    <property type="nucleotide sequence ID" value="NZ_BJYD01000026.1"/>
</dbReference>
<dbReference type="InterPro" id="IPR036388">
    <property type="entry name" value="WH-like_DNA-bd_sf"/>
</dbReference>
<keyword evidence="6" id="KW-1185">Reference proteome</keyword>
<dbReference type="PIRSF" id="PIRSF036382">
    <property type="entry name" value="RR_antiterm"/>
    <property type="match status" value="1"/>
</dbReference>
<dbReference type="PROSITE" id="PS50921">
    <property type="entry name" value="ANTAR"/>
    <property type="match status" value="1"/>
</dbReference>
<gene>
    <name evidence="5" type="ORF">HFA01_28340</name>
</gene>
<dbReference type="PROSITE" id="PS50110">
    <property type="entry name" value="RESPONSE_REGULATORY"/>
    <property type="match status" value="1"/>
</dbReference>
<protein>
    <submittedName>
        <fullName evidence="5">Fis family transcriptional regulator</fullName>
    </submittedName>
</protein>
<dbReference type="PANTHER" id="PTHR43228:SF6">
    <property type="entry name" value="RESPONSE REGULATOR RECEIVER"/>
    <property type="match status" value="1"/>
</dbReference>
<accession>A0A511WYE5</accession>
<evidence type="ECO:0000313" key="5">
    <source>
        <dbReference type="EMBL" id="GEN54572.1"/>
    </source>
</evidence>
<feature type="modified residue" description="4-aspartylphosphate" evidence="2">
    <location>
        <position position="54"/>
    </location>
</feature>
<evidence type="ECO:0000256" key="1">
    <source>
        <dbReference type="ARBA" id="ARBA00023012"/>
    </source>
</evidence>
<dbReference type="GO" id="GO:0000160">
    <property type="term" value="P:phosphorelay signal transduction system"/>
    <property type="evidence" value="ECO:0007669"/>
    <property type="project" value="UniProtKB-KW"/>
</dbReference>
<dbReference type="Gene3D" id="1.10.10.10">
    <property type="entry name" value="Winged helix-like DNA-binding domain superfamily/Winged helix DNA-binding domain"/>
    <property type="match status" value="1"/>
</dbReference>
<comment type="caution">
    <text evidence="5">The sequence shown here is derived from an EMBL/GenBank/DDBJ whole genome shotgun (WGS) entry which is preliminary data.</text>
</comment>
<dbReference type="Proteomes" id="UP000321886">
    <property type="component" value="Unassembled WGS sequence"/>
</dbReference>
<dbReference type="Gene3D" id="3.40.50.2300">
    <property type="match status" value="1"/>
</dbReference>
<name>A0A511WYE5_9BACI</name>
<dbReference type="InterPro" id="IPR005561">
    <property type="entry name" value="ANTAR"/>
</dbReference>
<reference evidence="5 6" key="1">
    <citation type="submission" date="2019-07" db="EMBL/GenBank/DDBJ databases">
        <title>Whole genome shotgun sequence of Halobacillus faecis NBRC 103569.</title>
        <authorList>
            <person name="Hosoyama A."/>
            <person name="Uohara A."/>
            <person name="Ohji S."/>
            <person name="Ichikawa N."/>
        </authorList>
    </citation>
    <scope>NUCLEOTIDE SEQUENCE [LARGE SCALE GENOMIC DNA]</scope>
    <source>
        <strain evidence="5 6">NBRC 103569</strain>
    </source>
</reference>
<dbReference type="InterPro" id="IPR008327">
    <property type="entry name" value="Sig_transdc_resp-reg_antiterm"/>
</dbReference>
<evidence type="ECO:0000313" key="6">
    <source>
        <dbReference type="Proteomes" id="UP000321886"/>
    </source>
</evidence>
<dbReference type="InterPro" id="IPR001789">
    <property type="entry name" value="Sig_transdc_resp-reg_receiver"/>
</dbReference>
<feature type="domain" description="ANTAR" evidence="4">
    <location>
        <begin position="124"/>
        <end position="185"/>
    </location>
</feature>
<evidence type="ECO:0000256" key="2">
    <source>
        <dbReference type="PROSITE-ProRule" id="PRU00169"/>
    </source>
</evidence>
<dbReference type="SMART" id="SM01012">
    <property type="entry name" value="ANTAR"/>
    <property type="match status" value="1"/>
</dbReference>
<evidence type="ECO:0000259" key="3">
    <source>
        <dbReference type="PROSITE" id="PS50110"/>
    </source>
</evidence>
<dbReference type="SUPFAM" id="SSF52172">
    <property type="entry name" value="CheY-like"/>
    <property type="match status" value="1"/>
</dbReference>
<sequence length="197" mass="22486">MGKRILLVEDESIVRMDIALLLQDSGFDIVGEAGDGEKAIELAYELQPDLIIMDIKMPKMDGLKASKVISQKFNIPILLLTAYSQQEFIEKAKEANIVGYIVKPISEDRLIPAVEIALHQGVVSERYRVKVKEADNRLKKRKVVERAKGLLMDQFGYTDEVSYKKMREISMNKQWPLEKVATKILKKYSQEPMITSK</sequence>
<dbReference type="Pfam" id="PF00072">
    <property type="entry name" value="Response_reg"/>
    <property type="match status" value="1"/>
</dbReference>
<dbReference type="InterPro" id="IPR011006">
    <property type="entry name" value="CheY-like_superfamily"/>
</dbReference>
<organism evidence="5 6">
    <name type="scientific">Halobacillus faecis</name>
    <dbReference type="NCBI Taxonomy" id="360184"/>
    <lineage>
        <taxon>Bacteria</taxon>
        <taxon>Bacillati</taxon>
        <taxon>Bacillota</taxon>
        <taxon>Bacilli</taxon>
        <taxon>Bacillales</taxon>
        <taxon>Bacillaceae</taxon>
        <taxon>Halobacillus</taxon>
    </lineage>
</organism>
<evidence type="ECO:0000259" key="4">
    <source>
        <dbReference type="PROSITE" id="PS50921"/>
    </source>
</evidence>
<dbReference type="OrthoDB" id="9780153at2"/>
<dbReference type="InterPro" id="IPR052048">
    <property type="entry name" value="ST_Response_Regulator"/>
</dbReference>